<gene>
    <name evidence="1" type="ORF">L195_g041860</name>
</gene>
<evidence type="ECO:0000313" key="2">
    <source>
        <dbReference type="Proteomes" id="UP000236291"/>
    </source>
</evidence>
<accession>A0A2K3M4S4</accession>
<feature type="non-terminal residue" evidence="1">
    <location>
        <position position="1"/>
    </location>
</feature>
<evidence type="ECO:0000313" key="1">
    <source>
        <dbReference type="EMBL" id="PNX85786.1"/>
    </source>
</evidence>
<reference evidence="1 2" key="1">
    <citation type="journal article" date="2014" name="Am. J. Bot.">
        <title>Genome assembly and annotation for red clover (Trifolium pratense; Fabaceae).</title>
        <authorList>
            <person name="Istvanek J."/>
            <person name="Jaros M."/>
            <person name="Krenek A."/>
            <person name="Repkova J."/>
        </authorList>
    </citation>
    <scope>NUCLEOTIDE SEQUENCE [LARGE SCALE GENOMIC DNA]</scope>
    <source>
        <strain evidence="2">cv. Tatra</strain>
        <tissue evidence="1">Young leaves</tissue>
    </source>
</reference>
<dbReference type="Proteomes" id="UP000236291">
    <property type="component" value="Unassembled WGS sequence"/>
</dbReference>
<comment type="caution">
    <text evidence="1">The sequence shown here is derived from an EMBL/GenBank/DDBJ whole genome shotgun (WGS) entry which is preliminary data.</text>
</comment>
<dbReference type="EMBL" id="ASHM01049605">
    <property type="protein sequence ID" value="PNX85786.1"/>
    <property type="molecule type" value="Genomic_DNA"/>
</dbReference>
<organism evidence="1 2">
    <name type="scientific">Trifolium pratense</name>
    <name type="common">Red clover</name>
    <dbReference type="NCBI Taxonomy" id="57577"/>
    <lineage>
        <taxon>Eukaryota</taxon>
        <taxon>Viridiplantae</taxon>
        <taxon>Streptophyta</taxon>
        <taxon>Embryophyta</taxon>
        <taxon>Tracheophyta</taxon>
        <taxon>Spermatophyta</taxon>
        <taxon>Magnoliopsida</taxon>
        <taxon>eudicotyledons</taxon>
        <taxon>Gunneridae</taxon>
        <taxon>Pentapetalae</taxon>
        <taxon>rosids</taxon>
        <taxon>fabids</taxon>
        <taxon>Fabales</taxon>
        <taxon>Fabaceae</taxon>
        <taxon>Papilionoideae</taxon>
        <taxon>50 kb inversion clade</taxon>
        <taxon>NPAAA clade</taxon>
        <taxon>Hologalegina</taxon>
        <taxon>IRL clade</taxon>
        <taxon>Trifolieae</taxon>
        <taxon>Trifolium</taxon>
    </lineage>
</organism>
<name>A0A2K3M4S4_TRIPR</name>
<proteinExistence type="predicted"/>
<protein>
    <submittedName>
        <fullName evidence="1">Uncharacterized protein</fullName>
    </submittedName>
</protein>
<sequence>VLSVLESRGLVLALVPFILVSDCWRESVVMLDVVYGGSCWYVNQTVLAAADLFAYVLSL</sequence>
<dbReference type="AlphaFoldDB" id="A0A2K3M4S4"/>
<reference evidence="1 2" key="2">
    <citation type="journal article" date="2017" name="Front. Plant Sci.">
        <title>Gene Classification and Mining of Molecular Markers Useful in Red Clover (Trifolium pratense) Breeding.</title>
        <authorList>
            <person name="Istvanek J."/>
            <person name="Dluhosova J."/>
            <person name="Dluhos P."/>
            <person name="Patkova L."/>
            <person name="Nedelnik J."/>
            <person name="Repkova J."/>
        </authorList>
    </citation>
    <scope>NUCLEOTIDE SEQUENCE [LARGE SCALE GENOMIC DNA]</scope>
    <source>
        <strain evidence="2">cv. Tatra</strain>
        <tissue evidence="1">Young leaves</tissue>
    </source>
</reference>